<dbReference type="PROSITE" id="PS50174">
    <property type="entry name" value="G_PATCH"/>
    <property type="match status" value="1"/>
</dbReference>
<dbReference type="EMBL" id="OU895878">
    <property type="protein sequence ID" value="CAG9803222.1"/>
    <property type="molecule type" value="Genomic_DNA"/>
</dbReference>
<keyword evidence="4" id="KW-1185">Reference proteome</keyword>
<evidence type="ECO:0000313" key="4">
    <source>
        <dbReference type="Proteomes" id="UP001153620"/>
    </source>
</evidence>
<dbReference type="PANTHER" id="PTHR23149:SF27">
    <property type="entry name" value="PIN2_TERF1-INTERACTING TELOMERASE INHIBITOR 1"/>
    <property type="match status" value="1"/>
</dbReference>
<evidence type="ECO:0000313" key="3">
    <source>
        <dbReference type="EMBL" id="CAG9803222.1"/>
    </source>
</evidence>
<dbReference type="GO" id="GO:0003676">
    <property type="term" value="F:nucleic acid binding"/>
    <property type="evidence" value="ECO:0007669"/>
    <property type="project" value="InterPro"/>
</dbReference>
<protein>
    <recommendedName>
        <fullName evidence="2">G-patch domain-containing protein</fullName>
    </recommendedName>
</protein>
<evidence type="ECO:0000259" key="2">
    <source>
        <dbReference type="PROSITE" id="PS50174"/>
    </source>
</evidence>
<dbReference type="GO" id="GO:0005730">
    <property type="term" value="C:nucleolus"/>
    <property type="evidence" value="ECO:0007669"/>
    <property type="project" value="TreeGrafter"/>
</dbReference>
<organism evidence="3 4">
    <name type="scientific">Chironomus riparius</name>
    <dbReference type="NCBI Taxonomy" id="315576"/>
    <lineage>
        <taxon>Eukaryota</taxon>
        <taxon>Metazoa</taxon>
        <taxon>Ecdysozoa</taxon>
        <taxon>Arthropoda</taxon>
        <taxon>Hexapoda</taxon>
        <taxon>Insecta</taxon>
        <taxon>Pterygota</taxon>
        <taxon>Neoptera</taxon>
        <taxon>Endopterygota</taxon>
        <taxon>Diptera</taxon>
        <taxon>Nematocera</taxon>
        <taxon>Chironomoidea</taxon>
        <taxon>Chironomidae</taxon>
        <taxon>Chironominae</taxon>
        <taxon>Chironomus</taxon>
    </lineage>
</organism>
<accession>A0A9N9RR15</accession>
<dbReference type="Pfam" id="PF01585">
    <property type="entry name" value="G-patch"/>
    <property type="match status" value="1"/>
</dbReference>
<dbReference type="AlphaFoldDB" id="A0A9N9RR15"/>
<sequence>MTFEAGRKKQILVLQPKGKPLYENDDQSSFGLKMLQSMGWKKGNGLGKSQQGNLDFLQVRYKNNANGLGFDGLKDNQWTQNEESFDSLLKNLNSQSNSNSNSGDEKELKTAAKSLEEMSKQSRARVHYKKFTRGKDVYKYSAKDLANILGKKSLKEPELKAEEVITPVEVDKPDTYNSDLIVNAGVSITEYFNQKRKEKLANANGTNRRHRRDSQKFIEEDIVPEMIQDESETIEIPKKKKKKSKCNGNDHEIEEIAPIIENQAIENSEESNTKKRKKKKADLIEPVEEEQEVPAKKKKKSKVIEEPLPTQEITDEKIIKKKKKKQTKDSEEPAQAVSNQIPESPSNNKNKSNLDVDRPRGANAVYATDVVLIPSHVAQKMVNVQINKFNYSNIGDIVGYGMTDDIEIKVVETKMGNKDAINNDKYALYNMDRIARERINPRKILTKIKKTKKSIQVI</sequence>
<feature type="domain" description="G-patch" evidence="2">
    <location>
        <begin position="27"/>
        <end position="73"/>
    </location>
</feature>
<evidence type="ECO:0000256" key="1">
    <source>
        <dbReference type="SAM" id="MobiDB-lite"/>
    </source>
</evidence>
<gene>
    <name evidence="3" type="ORF">CHIRRI_LOCUS6123</name>
</gene>
<proteinExistence type="predicted"/>
<dbReference type="InterPro" id="IPR050656">
    <property type="entry name" value="PINX1"/>
</dbReference>
<reference evidence="3" key="2">
    <citation type="submission" date="2022-10" db="EMBL/GenBank/DDBJ databases">
        <authorList>
            <consortium name="ENA_rothamsted_submissions"/>
            <consortium name="culmorum"/>
            <person name="King R."/>
        </authorList>
    </citation>
    <scope>NUCLEOTIDE SEQUENCE</scope>
</reference>
<dbReference type="GO" id="GO:0010521">
    <property type="term" value="F:telomerase inhibitor activity"/>
    <property type="evidence" value="ECO:0007669"/>
    <property type="project" value="TreeGrafter"/>
</dbReference>
<feature type="compositionally biased region" description="Polar residues" evidence="1">
    <location>
        <begin position="336"/>
        <end position="345"/>
    </location>
</feature>
<dbReference type="OrthoDB" id="29523at2759"/>
<dbReference type="InterPro" id="IPR000467">
    <property type="entry name" value="G_patch_dom"/>
</dbReference>
<reference evidence="3" key="1">
    <citation type="submission" date="2022-01" db="EMBL/GenBank/DDBJ databases">
        <authorList>
            <person name="King R."/>
        </authorList>
    </citation>
    <scope>NUCLEOTIDE SEQUENCE</scope>
</reference>
<name>A0A9N9RR15_9DIPT</name>
<dbReference type="SMART" id="SM00443">
    <property type="entry name" value="G_patch"/>
    <property type="match status" value="1"/>
</dbReference>
<dbReference type="PANTHER" id="PTHR23149">
    <property type="entry name" value="G PATCH DOMAIN CONTAINING PROTEIN"/>
    <property type="match status" value="1"/>
</dbReference>
<dbReference type="Proteomes" id="UP001153620">
    <property type="component" value="Chromosome 2"/>
</dbReference>
<feature type="region of interest" description="Disordered" evidence="1">
    <location>
        <begin position="260"/>
        <end position="358"/>
    </location>
</feature>